<organism evidence="2 3">
    <name type="scientific">Neocucurbitaria cava</name>
    <dbReference type="NCBI Taxonomy" id="798079"/>
    <lineage>
        <taxon>Eukaryota</taxon>
        <taxon>Fungi</taxon>
        <taxon>Dikarya</taxon>
        <taxon>Ascomycota</taxon>
        <taxon>Pezizomycotina</taxon>
        <taxon>Dothideomycetes</taxon>
        <taxon>Pleosporomycetidae</taxon>
        <taxon>Pleosporales</taxon>
        <taxon>Pleosporineae</taxon>
        <taxon>Cucurbitariaceae</taxon>
        <taxon>Neocucurbitaria</taxon>
    </lineage>
</organism>
<dbReference type="EMBL" id="JAPEUY010000001">
    <property type="protein sequence ID" value="KAJ4377483.1"/>
    <property type="molecule type" value="Genomic_DNA"/>
</dbReference>
<gene>
    <name evidence="2" type="ORF">N0V83_000308</name>
</gene>
<evidence type="ECO:0008006" key="4">
    <source>
        <dbReference type="Google" id="ProtNLM"/>
    </source>
</evidence>
<dbReference type="AlphaFoldDB" id="A0A9W9CRV7"/>
<evidence type="ECO:0000256" key="1">
    <source>
        <dbReference type="SAM" id="MobiDB-lite"/>
    </source>
</evidence>
<sequence>MADAALRRLGESPLNQNTVNLLGQLFARPGQDSRTLDMGKTRLVLRQVVEVYRNETIYCNHDRFQLIDAKKKIYRDTTNNVVLHFNDQSCRGRILDFGEKIALAVTVNPVRQSDTIKNGEVMVVNQPTQIQLCPWFVDWVKDHKLKLHNDAARSNIGRVVIKLAESSKFGFAQIDAFSLLDKVLLHEMTHGRAAYGRQDDQRVVTQEGLVDVPAQTGFFSLPLIRWASYGWKLAKDLARVGDPLGGENAPDNNSDTLALFGSGT</sequence>
<accession>A0A9W9CRV7</accession>
<evidence type="ECO:0000313" key="3">
    <source>
        <dbReference type="Proteomes" id="UP001140560"/>
    </source>
</evidence>
<proteinExistence type="predicted"/>
<dbReference type="InterPro" id="IPR024079">
    <property type="entry name" value="MetalloPept_cat_dom_sf"/>
</dbReference>
<keyword evidence="3" id="KW-1185">Reference proteome</keyword>
<reference evidence="2" key="1">
    <citation type="submission" date="2022-10" db="EMBL/GenBank/DDBJ databases">
        <title>Tapping the CABI collections for fungal endophytes: first genome assemblies for Collariella, Neodidymelliopsis, Ascochyta clinopodiicola, Didymella pomorum, Didymosphaeria variabile, Neocosmospora piperis and Neocucurbitaria cava.</title>
        <authorList>
            <person name="Hill R."/>
        </authorList>
    </citation>
    <scope>NUCLEOTIDE SEQUENCE</scope>
    <source>
        <strain evidence="2">IMI 356814</strain>
    </source>
</reference>
<feature type="region of interest" description="Disordered" evidence="1">
    <location>
        <begin position="244"/>
        <end position="264"/>
    </location>
</feature>
<evidence type="ECO:0000313" key="2">
    <source>
        <dbReference type="EMBL" id="KAJ4377483.1"/>
    </source>
</evidence>
<dbReference type="OrthoDB" id="4507347at2759"/>
<dbReference type="Gene3D" id="3.40.390.10">
    <property type="entry name" value="Collagenase (Catalytic Domain)"/>
    <property type="match status" value="1"/>
</dbReference>
<protein>
    <recommendedName>
        <fullName evidence="4">Lysine-specific metallo-endopeptidase domain-containing protein</fullName>
    </recommendedName>
</protein>
<dbReference type="Proteomes" id="UP001140560">
    <property type="component" value="Unassembled WGS sequence"/>
</dbReference>
<name>A0A9W9CRV7_9PLEO</name>
<dbReference type="GO" id="GO:0008237">
    <property type="term" value="F:metallopeptidase activity"/>
    <property type="evidence" value="ECO:0007669"/>
    <property type="project" value="InterPro"/>
</dbReference>
<comment type="caution">
    <text evidence="2">The sequence shown here is derived from an EMBL/GenBank/DDBJ whole genome shotgun (WGS) entry which is preliminary data.</text>
</comment>